<proteinExistence type="predicted"/>
<feature type="chain" id="PRO_5030594965" description="Carboxypeptidase regulatory-like domain-containing protein" evidence="1">
    <location>
        <begin position="20"/>
        <end position="153"/>
    </location>
</feature>
<comment type="caution">
    <text evidence="2">The sequence shown here is derived from an EMBL/GenBank/DDBJ whole genome shotgun (WGS) entry which is preliminary data.</text>
</comment>
<sequence length="153" mass="16897">MKFYLVVFCSAILLTLSCAFGTQPKKIIREGISGRVILKEGNQMPGPGKKKVHTGKGVQRTIFIYALTTAAQAEGESPLFKEIRQRLIRKFKTDANGFFKCKLPAGKYSVFTGEKDHQFFAGLSNGAGELNPVEVLPGKLTSFDIEINYNAVY</sequence>
<accession>A0A7X0MJV1</accession>
<organism evidence="2 3">
    <name type="scientific">Pedobacter cryoconitis</name>
    <dbReference type="NCBI Taxonomy" id="188932"/>
    <lineage>
        <taxon>Bacteria</taxon>
        <taxon>Pseudomonadati</taxon>
        <taxon>Bacteroidota</taxon>
        <taxon>Sphingobacteriia</taxon>
        <taxon>Sphingobacteriales</taxon>
        <taxon>Sphingobacteriaceae</taxon>
        <taxon>Pedobacter</taxon>
    </lineage>
</organism>
<dbReference type="EMBL" id="JACHCC010000009">
    <property type="protein sequence ID" value="MBB6501391.1"/>
    <property type="molecule type" value="Genomic_DNA"/>
</dbReference>
<dbReference type="PROSITE" id="PS51257">
    <property type="entry name" value="PROKAR_LIPOPROTEIN"/>
    <property type="match status" value="1"/>
</dbReference>
<gene>
    <name evidence="2" type="ORF">HDF25_003558</name>
</gene>
<evidence type="ECO:0000256" key="1">
    <source>
        <dbReference type="SAM" id="SignalP"/>
    </source>
</evidence>
<evidence type="ECO:0008006" key="4">
    <source>
        <dbReference type="Google" id="ProtNLM"/>
    </source>
</evidence>
<dbReference type="Proteomes" id="UP000521017">
    <property type="component" value="Unassembled WGS sequence"/>
</dbReference>
<evidence type="ECO:0000313" key="2">
    <source>
        <dbReference type="EMBL" id="MBB6501391.1"/>
    </source>
</evidence>
<reference evidence="2 3" key="1">
    <citation type="submission" date="2020-08" db="EMBL/GenBank/DDBJ databases">
        <title>Genomic Encyclopedia of Type Strains, Phase IV (KMG-V): Genome sequencing to study the core and pangenomes of soil and plant-associated prokaryotes.</title>
        <authorList>
            <person name="Whitman W."/>
        </authorList>
    </citation>
    <scope>NUCLEOTIDE SEQUENCE [LARGE SCALE GENOMIC DNA]</scope>
    <source>
        <strain evidence="2 3">M2T3</strain>
    </source>
</reference>
<protein>
    <recommendedName>
        <fullName evidence="4">Carboxypeptidase regulatory-like domain-containing protein</fullName>
    </recommendedName>
</protein>
<name>A0A7X0MJV1_9SPHI</name>
<feature type="signal peptide" evidence="1">
    <location>
        <begin position="1"/>
        <end position="19"/>
    </location>
</feature>
<keyword evidence="1" id="KW-0732">Signal</keyword>
<evidence type="ECO:0000313" key="3">
    <source>
        <dbReference type="Proteomes" id="UP000521017"/>
    </source>
</evidence>
<dbReference type="RefSeq" id="WP_184627084.1">
    <property type="nucleotide sequence ID" value="NZ_JACHCC010000009.1"/>
</dbReference>
<dbReference type="AlphaFoldDB" id="A0A7X0MJV1"/>